<comment type="caution">
    <text evidence="3">The sequence shown here is derived from an EMBL/GenBank/DDBJ whole genome shotgun (WGS) entry which is preliminary data.</text>
</comment>
<keyword evidence="2" id="KW-0812">Transmembrane</keyword>
<evidence type="ECO:0008006" key="5">
    <source>
        <dbReference type="Google" id="ProtNLM"/>
    </source>
</evidence>
<evidence type="ECO:0000256" key="1">
    <source>
        <dbReference type="SAM" id="MobiDB-lite"/>
    </source>
</evidence>
<dbReference type="Proteomes" id="UP000676565">
    <property type="component" value="Unassembled WGS sequence"/>
</dbReference>
<keyword evidence="2" id="KW-1133">Transmembrane helix</keyword>
<dbReference type="RefSeq" id="WP_210659478.1">
    <property type="nucleotide sequence ID" value="NZ_JAGKQQ010000001.1"/>
</dbReference>
<gene>
    <name evidence="3" type="ORF">J8F10_27460</name>
</gene>
<feature type="region of interest" description="Disordered" evidence="1">
    <location>
        <begin position="44"/>
        <end position="72"/>
    </location>
</feature>
<keyword evidence="2" id="KW-0472">Membrane</keyword>
<evidence type="ECO:0000256" key="2">
    <source>
        <dbReference type="SAM" id="Phobius"/>
    </source>
</evidence>
<dbReference type="CDD" id="cd00065">
    <property type="entry name" value="FYVE_like_SF"/>
    <property type="match status" value="1"/>
</dbReference>
<protein>
    <recommendedName>
        <fullName evidence="5">Zinc finger/thioredoxin putative domain-containing protein</fullName>
    </recommendedName>
</protein>
<evidence type="ECO:0000313" key="4">
    <source>
        <dbReference type="Proteomes" id="UP000676565"/>
    </source>
</evidence>
<organism evidence="3 4">
    <name type="scientific">Gemmata palustris</name>
    <dbReference type="NCBI Taxonomy" id="2822762"/>
    <lineage>
        <taxon>Bacteria</taxon>
        <taxon>Pseudomonadati</taxon>
        <taxon>Planctomycetota</taxon>
        <taxon>Planctomycetia</taxon>
        <taxon>Gemmatales</taxon>
        <taxon>Gemmataceae</taxon>
        <taxon>Gemmata</taxon>
    </lineage>
</organism>
<proteinExistence type="predicted"/>
<reference evidence="3 4" key="1">
    <citation type="submission" date="2021-04" db="EMBL/GenBank/DDBJ databases">
        <authorList>
            <person name="Ivanova A."/>
        </authorList>
    </citation>
    <scope>NUCLEOTIDE SEQUENCE [LARGE SCALE GENOMIC DNA]</scope>
    <source>
        <strain evidence="3 4">G18</strain>
    </source>
</reference>
<feature type="transmembrane region" description="Helical" evidence="2">
    <location>
        <begin position="77"/>
        <end position="98"/>
    </location>
</feature>
<dbReference type="EMBL" id="JAGKQQ010000001">
    <property type="protein sequence ID" value="MBP3958998.1"/>
    <property type="molecule type" value="Genomic_DNA"/>
</dbReference>
<name>A0ABS5BZC6_9BACT</name>
<evidence type="ECO:0000313" key="3">
    <source>
        <dbReference type="EMBL" id="MBP3958998.1"/>
    </source>
</evidence>
<keyword evidence="4" id="KW-1185">Reference proteome</keyword>
<sequence length="409" mass="43499">MSIRLSCPSCNTAFALPVLPEHRRATCPRCGDVFPVRGELVEQTTGASAGANQPRAERARVESLTPAPERPKTTPSLAIGLGILLGLGVLGGAIWFAFGARHNEKPIENAPAPVVAAKPPTELAALGYLRADCNIVFTVQPGPLLDFAARTKQEPREVLAQAGLPEAARNMIEQLGITLPQIDHIAGGLYLGEGEDALRLALVLVLKQPLVDEATFLKALKAKPVAGKKSRHDVVVGRFPLLLARVSPTLWVFGLDEKDFDAVDKSYGPGGSQFRGGVEGQPGVRTMIASVPPEAAVWVTADDERDWTQKPIVRLMEQSPEAKNWLPAMKGGRGGLVAVSFGERPHLRVRVRAANDATGDRVRAYFAARAAETESATSGGSGTAAQFDASFDVTNGGKLLQRFLSDAGQ</sequence>
<accession>A0ABS5BZC6</accession>